<evidence type="ECO:0000313" key="4">
    <source>
        <dbReference type="Proteomes" id="UP000239561"/>
    </source>
</evidence>
<feature type="domain" description="TtsA-like Glycoside hydrolase family 108" evidence="1">
    <location>
        <begin position="12"/>
        <end position="97"/>
    </location>
</feature>
<dbReference type="Pfam" id="PF09374">
    <property type="entry name" value="PG_binding_3"/>
    <property type="match status" value="1"/>
</dbReference>
<dbReference type="InterPro" id="IPR008565">
    <property type="entry name" value="TtsA-like_GH18_dom"/>
</dbReference>
<dbReference type="RefSeq" id="WP_104601715.1">
    <property type="nucleotide sequence ID" value="NZ_CP082217.1"/>
</dbReference>
<evidence type="ECO:0000313" key="3">
    <source>
        <dbReference type="EMBL" id="PPU78753.1"/>
    </source>
</evidence>
<dbReference type="AlphaFoldDB" id="A0A2S7DY39"/>
<evidence type="ECO:0000259" key="1">
    <source>
        <dbReference type="Pfam" id="PF05838"/>
    </source>
</evidence>
<organism evidence="3 4">
    <name type="scientific">Xanthomonas cucurbitae</name>
    <dbReference type="NCBI Taxonomy" id="56453"/>
    <lineage>
        <taxon>Bacteria</taxon>
        <taxon>Pseudomonadati</taxon>
        <taxon>Pseudomonadota</taxon>
        <taxon>Gammaproteobacteria</taxon>
        <taxon>Lysobacterales</taxon>
        <taxon>Lysobacteraceae</taxon>
        <taxon>Xanthomonas</taxon>
    </lineage>
</organism>
<proteinExistence type="predicted"/>
<comment type="caution">
    <text evidence="3">The sequence shown here is derived from an EMBL/GenBank/DDBJ whole genome shotgun (WGS) entry which is preliminary data.</text>
</comment>
<reference evidence="3 4" key="1">
    <citation type="submission" date="2016-08" db="EMBL/GenBank/DDBJ databases">
        <authorList>
            <person name="Seilhamer J.J."/>
        </authorList>
    </citation>
    <scope>NUCLEOTIDE SEQUENCE [LARGE SCALE GENOMIC DNA]</scope>
    <source>
        <strain evidence="3 4">CFBP2542</strain>
    </source>
</reference>
<dbReference type="Pfam" id="PF05838">
    <property type="entry name" value="Glyco_hydro_108"/>
    <property type="match status" value="1"/>
</dbReference>
<dbReference type="Gene3D" id="1.20.141.10">
    <property type="entry name" value="Chitosanase, subunit A, domain 1"/>
    <property type="match status" value="1"/>
</dbReference>
<accession>A0A2S7DY39</accession>
<dbReference type="EMBL" id="MDED01000001">
    <property type="protein sequence ID" value="PPU78753.1"/>
    <property type="molecule type" value="Genomic_DNA"/>
</dbReference>
<dbReference type="SUPFAM" id="SSF53955">
    <property type="entry name" value="Lysozyme-like"/>
    <property type="match status" value="1"/>
</dbReference>
<gene>
    <name evidence="3" type="ORF">XcuCFBP2542_00735</name>
</gene>
<name>A0A2S7DY39_9XANT</name>
<feature type="domain" description="Peptidoglycan binding" evidence="2">
    <location>
        <begin position="100"/>
        <end position="169"/>
    </location>
</feature>
<dbReference type="InterPro" id="IPR018537">
    <property type="entry name" value="Peptidoglycan-bd_3"/>
</dbReference>
<evidence type="ECO:0000259" key="2">
    <source>
        <dbReference type="Pfam" id="PF09374"/>
    </source>
</evidence>
<sequence>MADFMQFLPTFLRFQGGFVDAPDDPGGATNMGISLAAFSQSAQATLGVQPSLETLQQLTVAQAATFYKTLYWDKLQGDAIQLQPLADILFYFYTEAGSAAAKLLQTLLGEMGQQVPIDGTFSAQTLAALQQVDQTQLYLRYKQGCVDYYTRLVAARPFLQRFLKGWLTRIASFPELS</sequence>
<protein>
    <submittedName>
        <fullName evidence="3">N-acetylmuramidase</fullName>
    </submittedName>
</protein>
<dbReference type="InterPro" id="IPR023346">
    <property type="entry name" value="Lysozyme-like_dom_sf"/>
</dbReference>
<dbReference type="Proteomes" id="UP000239561">
    <property type="component" value="Unassembled WGS sequence"/>
</dbReference>